<keyword evidence="17" id="KW-1185">Reference proteome</keyword>
<dbReference type="Proteomes" id="UP000537522">
    <property type="component" value="Unassembled WGS sequence"/>
</dbReference>
<dbReference type="FunFam" id="1.10.510.10:FF:000006">
    <property type="entry name" value="Serine/threonine-protein kinase WNK1 isoform 2"/>
    <property type="match status" value="1"/>
</dbReference>
<dbReference type="Gene3D" id="1.10.510.10">
    <property type="entry name" value="Transferase(Phosphotransferase) domain 1"/>
    <property type="match status" value="1"/>
</dbReference>
<gene>
    <name evidence="16" type="primary">Wnk1_1</name>
    <name evidence="16" type="ORF">CHATOR_R14167</name>
</gene>
<reference evidence="16 17" key="1">
    <citation type="submission" date="2019-09" db="EMBL/GenBank/DDBJ databases">
        <title>Bird 10,000 Genomes (B10K) Project - Family phase.</title>
        <authorList>
            <person name="Zhang G."/>
        </authorList>
    </citation>
    <scope>NUCLEOTIDE SEQUENCE [LARGE SCALE GENOMIC DNA]</scope>
    <source>
        <strain evidence="16">B10K-DU-011-36</strain>
        <tissue evidence="16">Muscle</tissue>
    </source>
</reference>
<feature type="region of interest" description="Disordered" evidence="14">
    <location>
        <begin position="450"/>
        <end position="536"/>
    </location>
</feature>
<comment type="cofactor">
    <cofactor evidence="1">
        <name>Mg(2+)</name>
        <dbReference type="ChEBI" id="CHEBI:18420"/>
    </cofactor>
</comment>
<evidence type="ECO:0000313" key="16">
    <source>
        <dbReference type="EMBL" id="NXK56514.1"/>
    </source>
</evidence>
<evidence type="ECO:0000256" key="11">
    <source>
        <dbReference type="ARBA" id="ARBA00047899"/>
    </source>
</evidence>
<feature type="coiled-coil region" evidence="13">
    <location>
        <begin position="1828"/>
        <end position="1859"/>
    </location>
</feature>
<dbReference type="InterPro" id="IPR056865">
    <property type="entry name" value="CCTL2_WNK"/>
</dbReference>
<keyword evidence="7" id="KW-0808">Transferase</keyword>
<dbReference type="Pfam" id="PF00069">
    <property type="entry name" value="Pkinase"/>
    <property type="match status" value="1"/>
</dbReference>
<evidence type="ECO:0000256" key="7">
    <source>
        <dbReference type="ARBA" id="ARBA00022679"/>
    </source>
</evidence>
<dbReference type="GO" id="GO:0005524">
    <property type="term" value="F:ATP binding"/>
    <property type="evidence" value="ECO:0007669"/>
    <property type="project" value="UniProtKB-KW"/>
</dbReference>
<feature type="compositionally biased region" description="Polar residues" evidence="14">
    <location>
        <begin position="1756"/>
        <end position="1766"/>
    </location>
</feature>
<feature type="non-terminal residue" evidence="16">
    <location>
        <position position="1"/>
    </location>
</feature>
<feature type="compositionally biased region" description="Polar residues" evidence="14">
    <location>
        <begin position="1901"/>
        <end position="1922"/>
    </location>
</feature>
<keyword evidence="10" id="KW-0067">ATP-binding</keyword>
<feature type="compositionally biased region" description="Low complexity" evidence="14">
    <location>
        <begin position="1890"/>
        <end position="1900"/>
    </location>
</feature>
<evidence type="ECO:0000256" key="2">
    <source>
        <dbReference type="ARBA" id="ARBA00004496"/>
    </source>
</evidence>
<dbReference type="Gene3D" id="3.30.200.20">
    <property type="entry name" value="Phosphorylase Kinase, domain 1"/>
    <property type="match status" value="1"/>
</dbReference>
<evidence type="ECO:0000256" key="13">
    <source>
        <dbReference type="SAM" id="Coils"/>
    </source>
</evidence>
<keyword evidence="6" id="KW-0597">Phosphoprotein</keyword>
<dbReference type="EMBL" id="VXAL01019613">
    <property type="protein sequence ID" value="NXK56514.1"/>
    <property type="molecule type" value="Genomic_DNA"/>
</dbReference>
<feature type="compositionally biased region" description="Low complexity" evidence="14">
    <location>
        <begin position="1133"/>
        <end position="1142"/>
    </location>
</feature>
<comment type="catalytic activity">
    <reaction evidence="12">
        <text>L-seryl-[protein] + ATP = O-phospho-L-seryl-[protein] + ADP + H(+)</text>
        <dbReference type="Rhea" id="RHEA:17989"/>
        <dbReference type="Rhea" id="RHEA-COMP:9863"/>
        <dbReference type="Rhea" id="RHEA-COMP:11604"/>
        <dbReference type="ChEBI" id="CHEBI:15378"/>
        <dbReference type="ChEBI" id="CHEBI:29999"/>
        <dbReference type="ChEBI" id="CHEBI:30616"/>
        <dbReference type="ChEBI" id="CHEBI:83421"/>
        <dbReference type="ChEBI" id="CHEBI:456216"/>
        <dbReference type="EC" id="2.7.11.1"/>
    </reaction>
</comment>
<keyword evidence="13" id="KW-0175">Coiled coil</keyword>
<evidence type="ECO:0000256" key="1">
    <source>
        <dbReference type="ARBA" id="ARBA00001946"/>
    </source>
</evidence>
<dbReference type="InterPro" id="IPR024678">
    <property type="entry name" value="Kinase_OSR1/WNK_CCT"/>
</dbReference>
<comment type="subcellular location">
    <subcellularLocation>
        <location evidence="2">Cytoplasm</location>
    </subcellularLocation>
</comment>
<dbReference type="GO" id="GO:0005737">
    <property type="term" value="C:cytoplasm"/>
    <property type="evidence" value="ECO:0007669"/>
    <property type="project" value="UniProtKB-SubCell"/>
</dbReference>
<feature type="domain" description="Protein kinase" evidence="15">
    <location>
        <begin position="1"/>
        <end position="226"/>
    </location>
</feature>
<feature type="region of interest" description="Disordered" evidence="14">
    <location>
        <begin position="2023"/>
        <end position="2042"/>
    </location>
</feature>
<feature type="compositionally biased region" description="Low complexity" evidence="14">
    <location>
        <begin position="1640"/>
        <end position="1658"/>
    </location>
</feature>
<dbReference type="Gene3D" id="3.10.20.90">
    <property type="entry name" value="Phosphatidylinositol 3-kinase Catalytic Subunit, Chain A, domain 1"/>
    <property type="match status" value="2"/>
</dbReference>
<feature type="compositionally biased region" description="Polar residues" evidence="14">
    <location>
        <begin position="791"/>
        <end position="819"/>
    </location>
</feature>
<dbReference type="PROSITE" id="PS50011">
    <property type="entry name" value="PROTEIN_KINASE_DOM"/>
    <property type="match status" value="1"/>
</dbReference>
<evidence type="ECO:0000256" key="8">
    <source>
        <dbReference type="ARBA" id="ARBA00022741"/>
    </source>
</evidence>
<keyword evidence="9 16" id="KW-0418">Kinase</keyword>
<evidence type="ECO:0000256" key="6">
    <source>
        <dbReference type="ARBA" id="ARBA00022553"/>
    </source>
</evidence>
<dbReference type="InterPro" id="IPR008271">
    <property type="entry name" value="Ser/Thr_kinase_AS"/>
</dbReference>
<dbReference type="FunFam" id="3.10.20.90:FF:000007">
    <property type="entry name" value="Serine/threonine-protein kinase WNK1 isoform 1"/>
    <property type="match status" value="1"/>
</dbReference>
<accession>A0A7L0KHM6</accession>
<feature type="region of interest" description="Disordered" evidence="14">
    <location>
        <begin position="785"/>
        <end position="867"/>
    </location>
</feature>
<dbReference type="InterPro" id="IPR011009">
    <property type="entry name" value="Kinase-like_dom_sf"/>
</dbReference>
<keyword evidence="8" id="KW-0547">Nucleotide-binding</keyword>
<feature type="compositionally biased region" description="Basic residues" evidence="14">
    <location>
        <begin position="847"/>
        <end position="867"/>
    </location>
</feature>
<feature type="region of interest" description="Disordered" evidence="14">
    <location>
        <begin position="1626"/>
        <end position="1672"/>
    </location>
</feature>
<dbReference type="EC" id="2.7.11.1" evidence="3"/>
<dbReference type="SMART" id="SM00220">
    <property type="entry name" value="S_TKc"/>
    <property type="match status" value="1"/>
</dbReference>
<dbReference type="GO" id="GO:0004674">
    <property type="term" value="F:protein serine/threonine kinase activity"/>
    <property type="evidence" value="ECO:0007669"/>
    <property type="project" value="UniProtKB-KW"/>
</dbReference>
<keyword evidence="5" id="KW-0723">Serine/threonine-protein kinase</keyword>
<dbReference type="PANTHER" id="PTHR13902">
    <property type="entry name" value="SERINE/THREONINE-PROTEIN KINASE WNK WITH NO LYSINE -RELATED"/>
    <property type="match status" value="1"/>
</dbReference>
<feature type="region of interest" description="Disordered" evidence="14">
    <location>
        <begin position="1133"/>
        <end position="1160"/>
    </location>
</feature>
<evidence type="ECO:0000256" key="9">
    <source>
        <dbReference type="ARBA" id="ARBA00022777"/>
    </source>
</evidence>
<proteinExistence type="predicted"/>
<feature type="region of interest" description="Disordered" evidence="14">
    <location>
        <begin position="1495"/>
        <end position="1540"/>
    </location>
</feature>
<comment type="caution">
    <text evidence="16">The sequence shown here is derived from an EMBL/GenBank/DDBJ whole genome shotgun (WGS) entry which is preliminary data.</text>
</comment>
<keyword evidence="4" id="KW-0963">Cytoplasm</keyword>
<sequence length="2181" mass="229085">DRKLSKSERQRFKEEAGMLKGLQHPNIVRFYDSWESTVKGKKCIVLVTELMTSGTLKTYLKRFKVMKIKVLRSWCRQILKGLQFLHTRTPPIIHRDLKCDNIFITGPTGSVKIGDLGLATLKRASFAKSVIGTPEFMAPEMYEEKYDESVDVYAFGMCMLEMATSEYPYSECQNAAQIYRRVTSGVKPASFDKVAIPEVKEIIEGCIRQNKGERYAIKDLLNHAFFQEETGVRVELAEEDDGEKIAIKLWLRIEDIKKLKGKYKDNEAIEFSFDLERDVPEDVAQEMVESGYVCEGDHKTMAKAIKDRVSLIKRKREQRQLVREEQEKKLQEEVSQKQQLEQQQPSSASHAGSKHPISVSGTTPVPTTSASVSTQVEPEEPEADQHQQLQFQQPSISILSDGTVDSGQGSSVYTESCVSSQQTVSYGSQHDQPISTAAVQGYAASAGQVQSQQHGGYQPPAVTQVQGQSASSSASVPSQPTQHTQQNAQQPTSSQQPGQYQLQQPSVSTGATPAQPVSQTQTSQVMPMPQAAAGTQLPVSQPVSIIQGEPQLPVAAPSLPQPSVTPSVPIGSHFLPMGQPLPTSMVPQFSVSQLPISAPHVSVAQPGFQSLPVSMAGGMSQPLLTLATSAAATAIPVGSTVVPSQLPTLMQPVAQLPSQVLPQLLQPAVQSVGLPVSIGQAAEASLPAGDALYQGFPSRLPPQYPGDSSVAPSSSVASVSIPSAVLSPPLPTDVMAQPGYLAPVVQPYVEQNVLVPMGSLGGQVQVAQPTVSLAQQASSASSQQAVVEGTQGVSQTAPSESLPSTQPAQSTPLASSMDSAHSDVASGMSDGNENVPASSGRHEGRTTKRHMRRSVRSRSRHEKTARPKLRILNVSNKGDRVVECQLETHNRKMVTFKFDLDGDNPEEIASIMVQNEFILATERDSFVEQVREIIEKADEMLSEDVSVEPEGDQGLESMRTKDDGFFPGSQKLEFKQPDPTSSMPQRIGVPPSSFTQVVHSAGRRFIVSPVPESRLKEQGFFTSAIPGGKETPDIVAASPLHGPGMNLSHSASSLSLQQAFSEIGHAQMTEGPSTAPPVFNQTIPPFPPALSTMAGSGAPPASVAAPSICVPSSTGVSLPGSVTLPSDSAAVGVAPSASVPSSVSPPPASQSGQQSSGVASTVSAPASFSLTVTSQPAQPVTGDIAPSISTPASLALPATQVPGVIGLGVIAPAVTSQSAPQIISSMAAPQTSVALSLAQNVALQLPQLSSSGSVSSLAETTVVSAPQSLAESGQSIDKSQLCSAAGLSLPISAPLSSSVATSICGSVTQPVIHPLLIPSAITSTPVLSQIPSATPMLPQVPLPGVLPQPVTNLPAVQQTLIHSQPQPAPLPNQPHIHCLEADADAQSKAPGIDDIKTLEEKLRSLFSEHSNVGTVHPSVSLETSLIMETTVIPGMPTTVVAPTKPLTSVSTCIPPSSLPLGPTGLPVLTPVATPGQVITPVSYISASSSIATAVVKPGTSPSKPPLSRVPVLPVGSELPAGTPSSEPLPPFPGPSLTQSQQPLEDLDAKLRRTLSPETVPVTSTPACSVPSVASTTVTGLVTTATQSLKEASASCGGESSTTAAAAGAGVLKMGRFQVSVAVDDALKESDKPETKPVQFETTSSDSSPLSGSSPESTLVKQAGGRKSEAVADSSVDVVDVVPQPVPVLQLPVDVGQPTKVGRFQVTTTTDRVGRFSVSKTQDEVTCAEKEPMTLPLSVDLEQVASSAAAPKKELESMQSPHMNGPSSELEAAFLSGMAKDVDDGSGSPDSLQPMGSKISLPVQSLSNSFNSSYMSSDNESDIEDEDLKLELRRLREKHLKEIQELQSRQKQEIESLYTKLGKVPPAVIIPPAAPLSGRRRRPTKGKSSKSSRSSSQGNKSPQLSGNLSAQSAPSVLPPQQTLHPPGSVPETGQNHLLQPLKPSPSSENLYSAFTSDGALSVPSLSAPGQGCAKFNCASERVTFKPGGRRTRFLSTPCLALWKMVKKVCPCNQLCRTSSTNTVGATVNSQAPQSQPTAIASSRKGTFTDDLHKLVDNWARDAMNLSGKKVGKGHSNYEGPGMARKFSAPGQLCISMTSSLGATPISAASATSLGPFTKAMCPPQQYGYPAASFAAPWSGTGGPAQQPLGQFQPVGAASLQSFNISSLQKSISNPPGSNLRTT</sequence>
<dbReference type="SUPFAM" id="SSF56112">
    <property type="entry name" value="Protein kinase-like (PK-like)"/>
    <property type="match status" value="1"/>
</dbReference>
<name>A0A7L0KHM6_CHATO</name>
<evidence type="ECO:0000313" key="17">
    <source>
        <dbReference type="Proteomes" id="UP000537522"/>
    </source>
</evidence>
<organism evidence="16 17">
    <name type="scientific">Chauna torquata</name>
    <name type="common">Southern screamer</name>
    <dbReference type="NCBI Taxonomy" id="30388"/>
    <lineage>
        <taxon>Eukaryota</taxon>
        <taxon>Metazoa</taxon>
        <taxon>Chordata</taxon>
        <taxon>Craniata</taxon>
        <taxon>Vertebrata</taxon>
        <taxon>Euteleostomi</taxon>
        <taxon>Archelosauria</taxon>
        <taxon>Archosauria</taxon>
        <taxon>Dinosauria</taxon>
        <taxon>Saurischia</taxon>
        <taxon>Theropoda</taxon>
        <taxon>Coelurosauria</taxon>
        <taxon>Aves</taxon>
        <taxon>Neognathae</taxon>
        <taxon>Galloanserae</taxon>
        <taxon>Anseriformes</taxon>
        <taxon>Anhimidae</taxon>
        <taxon>Chauna</taxon>
    </lineage>
</organism>
<feature type="region of interest" description="Disordered" evidence="14">
    <location>
        <begin position="1778"/>
        <end position="1797"/>
    </location>
</feature>
<feature type="compositionally biased region" description="Low complexity" evidence="14">
    <location>
        <begin position="1149"/>
        <end position="1160"/>
    </location>
</feature>
<dbReference type="FunFam" id="3.10.20.90:FF:000012">
    <property type="entry name" value="Serine/threonine-protein kinase WNK1 isoform 2"/>
    <property type="match status" value="1"/>
</dbReference>
<evidence type="ECO:0000256" key="14">
    <source>
        <dbReference type="SAM" id="MobiDB-lite"/>
    </source>
</evidence>
<dbReference type="InterPro" id="IPR050588">
    <property type="entry name" value="WNK_Ser-Thr_kinase"/>
</dbReference>
<feature type="compositionally biased region" description="Low complexity" evidence="14">
    <location>
        <begin position="461"/>
        <end position="506"/>
    </location>
</feature>
<dbReference type="InterPro" id="IPR000719">
    <property type="entry name" value="Prot_kinase_dom"/>
</dbReference>
<evidence type="ECO:0000259" key="15">
    <source>
        <dbReference type="PROSITE" id="PS50011"/>
    </source>
</evidence>
<dbReference type="Pfam" id="PF24889">
    <property type="entry name" value="CCTL2_WNK"/>
    <property type="match status" value="1"/>
</dbReference>
<dbReference type="PROSITE" id="PS00108">
    <property type="entry name" value="PROTEIN_KINASE_ST"/>
    <property type="match status" value="1"/>
</dbReference>
<evidence type="ECO:0000256" key="5">
    <source>
        <dbReference type="ARBA" id="ARBA00022527"/>
    </source>
</evidence>
<feature type="compositionally biased region" description="Polar residues" evidence="14">
    <location>
        <begin position="507"/>
        <end position="525"/>
    </location>
</feature>
<feature type="region of interest" description="Disordered" evidence="14">
    <location>
        <begin position="1867"/>
        <end position="1949"/>
    </location>
</feature>
<feature type="compositionally biased region" description="Basic residues" evidence="14">
    <location>
        <begin position="1877"/>
        <end position="1889"/>
    </location>
</feature>
<feature type="non-terminal residue" evidence="16">
    <location>
        <position position="2181"/>
    </location>
</feature>
<dbReference type="FunFam" id="3.30.200.20:FF:000494">
    <property type="entry name" value="serine/threonine-protein kinase WNK2 isoform X2"/>
    <property type="match status" value="1"/>
</dbReference>
<dbReference type="Pfam" id="PF12202">
    <property type="entry name" value="OSR1_C"/>
    <property type="match status" value="1"/>
</dbReference>
<evidence type="ECO:0000256" key="3">
    <source>
        <dbReference type="ARBA" id="ARBA00012513"/>
    </source>
</evidence>
<evidence type="ECO:0000256" key="12">
    <source>
        <dbReference type="ARBA" id="ARBA00048679"/>
    </source>
</evidence>
<comment type="catalytic activity">
    <reaction evidence="11">
        <text>L-threonyl-[protein] + ATP = O-phospho-L-threonyl-[protein] + ADP + H(+)</text>
        <dbReference type="Rhea" id="RHEA:46608"/>
        <dbReference type="Rhea" id="RHEA-COMP:11060"/>
        <dbReference type="Rhea" id="RHEA-COMP:11605"/>
        <dbReference type="ChEBI" id="CHEBI:15378"/>
        <dbReference type="ChEBI" id="CHEBI:30013"/>
        <dbReference type="ChEBI" id="CHEBI:30616"/>
        <dbReference type="ChEBI" id="CHEBI:61977"/>
        <dbReference type="ChEBI" id="CHEBI:456216"/>
        <dbReference type="EC" id="2.7.11.1"/>
    </reaction>
</comment>
<feature type="region of interest" description="Disordered" evidence="14">
    <location>
        <begin position="1747"/>
        <end position="1767"/>
    </location>
</feature>
<protein>
    <recommendedName>
        <fullName evidence="3">non-specific serine/threonine protein kinase</fullName>
        <ecNumber evidence="3">2.7.11.1</ecNumber>
    </recommendedName>
</protein>
<evidence type="ECO:0000256" key="10">
    <source>
        <dbReference type="ARBA" id="ARBA00022840"/>
    </source>
</evidence>
<evidence type="ECO:0000256" key="4">
    <source>
        <dbReference type="ARBA" id="ARBA00022490"/>
    </source>
</evidence>
<feature type="region of interest" description="Disordered" evidence="14">
    <location>
        <begin position="328"/>
        <end position="390"/>
    </location>
</feature>
<feature type="compositionally biased region" description="Low complexity" evidence="14">
    <location>
        <begin position="356"/>
        <end position="374"/>
    </location>
</feature>